<dbReference type="EMBL" id="GL380015">
    <property type="protein sequence ID" value="EGT42396.1"/>
    <property type="molecule type" value="Genomic_DNA"/>
</dbReference>
<gene>
    <name evidence="1" type="ORF">CAEBREN_13108</name>
</gene>
<name>G0P1K6_CAEBE</name>
<sequence>MRRMLQGQVNLMEKMMMSEQVSFGNLLGFPAPNLHEVGVQGSTRQSSNWTSALPSPLLGRQGLLVPSEVITTNVVKQHTTAATNTESDEELQRERMMLDAVRGQLATVIQLNGELIQENHCLQDDSRDLR</sequence>
<evidence type="ECO:0000313" key="2">
    <source>
        <dbReference type="Proteomes" id="UP000008068"/>
    </source>
</evidence>
<dbReference type="Proteomes" id="UP000008068">
    <property type="component" value="Unassembled WGS sequence"/>
</dbReference>
<proteinExistence type="predicted"/>
<dbReference type="AlphaFoldDB" id="G0P1K6"/>
<protein>
    <submittedName>
        <fullName evidence="1">Uncharacterized protein</fullName>
    </submittedName>
</protein>
<reference evidence="2" key="1">
    <citation type="submission" date="2011-07" db="EMBL/GenBank/DDBJ databases">
        <authorList>
            <consortium name="Caenorhabditis brenneri Sequencing and Analysis Consortium"/>
            <person name="Wilson R.K."/>
        </authorList>
    </citation>
    <scope>NUCLEOTIDE SEQUENCE [LARGE SCALE GENOMIC DNA]</scope>
    <source>
        <strain evidence="2">PB2801</strain>
    </source>
</reference>
<organism evidence="2">
    <name type="scientific">Caenorhabditis brenneri</name>
    <name type="common">Nematode worm</name>
    <dbReference type="NCBI Taxonomy" id="135651"/>
    <lineage>
        <taxon>Eukaryota</taxon>
        <taxon>Metazoa</taxon>
        <taxon>Ecdysozoa</taxon>
        <taxon>Nematoda</taxon>
        <taxon>Chromadorea</taxon>
        <taxon>Rhabditida</taxon>
        <taxon>Rhabditina</taxon>
        <taxon>Rhabditomorpha</taxon>
        <taxon>Rhabditoidea</taxon>
        <taxon>Rhabditidae</taxon>
        <taxon>Peloderinae</taxon>
        <taxon>Caenorhabditis</taxon>
    </lineage>
</organism>
<keyword evidence="2" id="KW-1185">Reference proteome</keyword>
<dbReference type="InParanoid" id="G0P1K6"/>
<accession>G0P1K6</accession>
<dbReference type="HOGENOM" id="CLU_1939961_0_0_1"/>
<evidence type="ECO:0000313" key="1">
    <source>
        <dbReference type="EMBL" id="EGT42396.1"/>
    </source>
</evidence>